<evidence type="ECO:0000256" key="2">
    <source>
        <dbReference type="ARBA" id="ARBA00008883"/>
    </source>
</evidence>
<keyword evidence="14" id="KW-0175">Coiled coil</keyword>
<keyword evidence="7" id="KW-0547">Nucleotide-binding</keyword>
<organism evidence="19 20">
    <name type="scientific">Orbus sasakiae</name>
    <dbReference type="NCBI Taxonomy" id="1078475"/>
    <lineage>
        <taxon>Bacteria</taxon>
        <taxon>Pseudomonadati</taxon>
        <taxon>Pseudomonadota</taxon>
        <taxon>Gammaproteobacteria</taxon>
        <taxon>Orbales</taxon>
        <taxon>Orbaceae</taxon>
        <taxon>Orbus</taxon>
    </lineage>
</organism>
<evidence type="ECO:0000313" key="20">
    <source>
        <dbReference type="Proteomes" id="UP001500171"/>
    </source>
</evidence>
<comment type="caution">
    <text evidence="19">The sequence shown here is derived from an EMBL/GenBank/DDBJ whole genome shotgun (WGS) entry which is preliminary data.</text>
</comment>
<evidence type="ECO:0000256" key="10">
    <source>
        <dbReference type="ARBA" id="ARBA00022989"/>
    </source>
</evidence>
<feature type="transmembrane region" description="Helical" evidence="15">
    <location>
        <begin position="423"/>
        <end position="447"/>
    </location>
</feature>
<dbReference type="InterPro" id="IPR025669">
    <property type="entry name" value="AAA_dom"/>
</dbReference>
<keyword evidence="10 15" id="KW-1133">Transmembrane helix</keyword>
<evidence type="ECO:0000256" key="1">
    <source>
        <dbReference type="ARBA" id="ARBA00004429"/>
    </source>
</evidence>
<name>A0ABP9N7N0_9GAMM</name>
<evidence type="ECO:0000313" key="19">
    <source>
        <dbReference type="EMBL" id="GAA5111301.1"/>
    </source>
</evidence>
<protein>
    <submittedName>
        <fullName evidence="19">Tyrosine-protein kinase Wzc</fullName>
    </submittedName>
</protein>
<dbReference type="EMBL" id="BAABHY010000002">
    <property type="protein sequence ID" value="GAA5111301.1"/>
    <property type="molecule type" value="Genomic_DNA"/>
</dbReference>
<feature type="domain" description="AAA" evidence="17">
    <location>
        <begin position="530"/>
        <end position="673"/>
    </location>
</feature>
<accession>A0ABP9N7N0</accession>
<dbReference type="SUPFAM" id="SSF52540">
    <property type="entry name" value="P-loop containing nucleoside triphosphate hydrolases"/>
    <property type="match status" value="1"/>
</dbReference>
<evidence type="ECO:0000256" key="5">
    <source>
        <dbReference type="ARBA" id="ARBA00022679"/>
    </source>
</evidence>
<comment type="subcellular location">
    <subcellularLocation>
        <location evidence="1">Cell inner membrane</location>
        <topology evidence="1">Multi-pass membrane protein</topology>
    </subcellularLocation>
</comment>
<dbReference type="Pfam" id="PF23607">
    <property type="entry name" value="WZC_N"/>
    <property type="match status" value="1"/>
</dbReference>
<keyword evidence="20" id="KW-1185">Reference proteome</keyword>
<reference evidence="20" key="1">
    <citation type="journal article" date="2019" name="Int. J. Syst. Evol. Microbiol.">
        <title>The Global Catalogue of Microorganisms (GCM) 10K type strain sequencing project: providing services to taxonomists for standard genome sequencing and annotation.</title>
        <authorList>
            <consortium name="The Broad Institute Genomics Platform"/>
            <consortium name="The Broad Institute Genome Sequencing Center for Infectious Disease"/>
            <person name="Wu L."/>
            <person name="Ma J."/>
        </authorList>
    </citation>
    <scope>NUCLEOTIDE SEQUENCE [LARGE SCALE GENOMIC DNA]</scope>
    <source>
        <strain evidence="20">JCM 18050</strain>
    </source>
</reference>
<feature type="domain" description="Tyrosine-protein kinase G-rich" evidence="18">
    <location>
        <begin position="365"/>
        <end position="443"/>
    </location>
</feature>
<evidence type="ECO:0000256" key="6">
    <source>
        <dbReference type="ARBA" id="ARBA00022692"/>
    </source>
</evidence>
<dbReference type="Proteomes" id="UP001500171">
    <property type="component" value="Unassembled WGS sequence"/>
</dbReference>
<gene>
    <name evidence="19" type="primary">wzc</name>
    <name evidence="19" type="ORF">GCM10023211_16590</name>
</gene>
<evidence type="ECO:0000256" key="9">
    <source>
        <dbReference type="ARBA" id="ARBA00022840"/>
    </source>
</evidence>
<dbReference type="InterPro" id="IPR003856">
    <property type="entry name" value="LPS_length_determ_N"/>
</dbReference>
<dbReference type="Gene3D" id="3.40.50.300">
    <property type="entry name" value="P-loop containing nucleotide triphosphate hydrolases"/>
    <property type="match status" value="1"/>
</dbReference>
<dbReference type="GO" id="GO:0016301">
    <property type="term" value="F:kinase activity"/>
    <property type="evidence" value="ECO:0007669"/>
    <property type="project" value="UniProtKB-KW"/>
</dbReference>
<feature type="domain" description="Polysaccharide chain length determinant N-terminal" evidence="16">
    <location>
        <begin position="14"/>
        <end position="105"/>
    </location>
</feature>
<evidence type="ECO:0000256" key="15">
    <source>
        <dbReference type="SAM" id="Phobius"/>
    </source>
</evidence>
<keyword evidence="12" id="KW-0829">Tyrosine-protein kinase</keyword>
<proteinExistence type="inferred from homology"/>
<dbReference type="InterPro" id="IPR027417">
    <property type="entry name" value="P-loop_NTPase"/>
</dbReference>
<keyword evidence="6 15" id="KW-0812">Transmembrane</keyword>
<sequence>MATKEAKSLSKESDEIDLLSLFYALLDKWKIIVGFTCITTFVGLIYAIFATPIYKADALVQVEQKVGNALFNDFASTLSGSKPLSTTEIELIRSRMILGKTIKDLSLDIDIKESFFPVFGKGFARLTDDNHNAIALSRYDVPRSWYDEPLKLKVIDDENYTLSKDGKEILSGKVGEYHSNETISLLVSQIQAEPGTIFLVTKRSELQVINDILDNLSIADKGKDTGMLELNLQGENPILIQRILDQISKNYLAQNVERKSEEAGKSLAFLKEQLPRIRSELDESENKLNKFRQQNDSVDLSLEAKAVLDSSVQLEAQLNELTFKEAEVSKLYTKEHPAYRALLEKRQTLLDERTKLGDKISFLPQTQQEILRLTRDVKANNEVYMQLLNKQQELNISQASTVGNVRIIDTALTQLKPVKPKKALIVGISFLLGLILSSGAIIVMIALRRTIESVEQLEDLGLNVYANVPLSDWQNKQNQILKRVLKGHKRKNVKAKQLVAIGAPNDLSVEALRSLRTSLHFAMMEAKNNILSISGCSPGIGKTFITTNLAVVIADLGKKILLIDADMRKGYLHELMNIEMKHGLSEYLSGQDDIKSVIHKTEINEFLDFIPRGIIPPNPSELLMHPRLSELLEWASKEYDMVLIDTPPVLAVTDACILSQYAGTVMVVVRYGQNTVKEVELGLQRFEQNNINVKGVIFNGIARKAGSYYQYGYSYK</sequence>
<keyword evidence="11 15" id="KW-0472">Membrane</keyword>
<dbReference type="PANTHER" id="PTHR32309">
    <property type="entry name" value="TYROSINE-PROTEIN KINASE"/>
    <property type="match status" value="1"/>
</dbReference>
<dbReference type="InterPro" id="IPR005702">
    <property type="entry name" value="Wzc-like_C"/>
</dbReference>
<evidence type="ECO:0000256" key="12">
    <source>
        <dbReference type="ARBA" id="ARBA00023137"/>
    </source>
</evidence>
<dbReference type="CDD" id="cd05387">
    <property type="entry name" value="BY-kinase"/>
    <property type="match status" value="1"/>
</dbReference>
<evidence type="ECO:0000259" key="16">
    <source>
        <dbReference type="Pfam" id="PF02706"/>
    </source>
</evidence>
<comment type="catalytic activity">
    <reaction evidence="13">
        <text>L-tyrosyl-[protein] + ATP = O-phospho-L-tyrosyl-[protein] + ADP + H(+)</text>
        <dbReference type="Rhea" id="RHEA:10596"/>
        <dbReference type="Rhea" id="RHEA-COMP:10136"/>
        <dbReference type="Rhea" id="RHEA-COMP:20101"/>
        <dbReference type="ChEBI" id="CHEBI:15378"/>
        <dbReference type="ChEBI" id="CHEBI:30616"/>
        <dbReference type="ChEBI" id="CHEBI:46858"/>
        <dbReference type="ChEBI" id="CHEBI:61978"/>
        <dbReference type="ChEBI" id="CHEBI:456216"/>
    </reaction>
</comment>
<dbReference type="Pfam" id="PF13614">
    <property type="entry name" value="AAA_31"/>
    <property type="match status" value="1"/>
</dbReference>
<dbReference type="Pfam" id="PF02706">
    <property type="entry name" value="Wzz"/>
    <property type="match status" value="1"/>
</dbReference>
<keyword evidence="8 19" id="KW-0418">Kinase</keyword>
<evidence type="ECO:0000256" key="13">
    <source>
        <dbReference type="ARBA" id="ARBA00053015"/>
    </source>
</evidence>
<comment type="similarity">
    <text evidence="2">Belongs to the etk/wzc family.</text>
</comment>
<evidence type="ECO:0000256" key="8">
    <source>
        <dbReference type="ARBA" id="ARBA00022777"/>
    </source>
</evidence>
<dbReference type="Pfam" id="PF13807">
    <property type="entry name" value="GNVR"/>
    <property type="match status" value="1"/>
</dbReference>
<dbReference type="RefSeq" id="WP_345490986.1">
    <property type="nucleotide sequence ID" value="NZ_BAABHY010000002.1"/>
</dbReference>
<feature type="coiled-coil region" evidence="14">
    <location>
        <begin position="253"/>
        <end position="301"/>
    </location>
</feature>
<evidence type="ECO:0000259" key="17">
    <source>
        <dbReference type="Pfam" id="PF13614"/>
    </source>
</evidence>
<evidence type="ECO:0000256" key="7">
    <source>
        <dbReference type="ARBA" id="ARBA00022741"/>
    </source>
</evidence>
<evidence type="ECO:0000256" key="11">
    <source>
        <dbReference type="ARBA" id="ARBA00023136"/>
    </source>
</evidence>
<dbReference type="NCBIfam" id="TIGR01007">
    <property type="entry name" value="eps_fam"/>
    <property type="match status" value="1"/>
</dbReference>
<feature type="transmembrane region" description="Helical" evidence="15">
    <location>
        <begin position="29"/>
        <end position="49"/>
    </location>
</feature>
<evidence type="ECO:0000256" key="3">
    <source>
        <dbReference type="ARBA" id="ARBA00022475"/>
    </source>
</evidence>
<keyword evidence="9" id="KW-0067">ATP-binding</keyword>
<keyword evidence="3" id="KW-1003">Cell membrane</keyword>
<evidence type="ECO:0000259" key="18">
    <source>
        <dbReference type="Pfam" id="PF13807"/>
    </source>
</evidence>
<evidence type="ECO:0000256" key="14">
    <source>
        <dbReference type="SAM" id="Coils"/>
    </source>
</evidence>
<dbReference type="InterPro" id="IPR032807">
    <property type="entry name" value="GNVR"/>
</dbReference>
<evidence type="ECO:0000256" key="4">
    <source>
        <dbReference type="ARBA" id="ARBA00022519"/>
    </source>
</evidence>
<dbReference type="InterPro" id="IPR050445">
    <property type="entry name" value="Bact_polysacc_biosynth/exp"/>
</dbReference>
<keyword evidence="5" id="KW-0808">Transferase</keyword>
<dbReference type="PANTHER" id="PTHR32309:SF32">
    <property type="entry name" value="TYROSINE-PROTEIN KINASE ETK-RELATED"/>
    <property type="match status" value="1"/>
</dbReference>
<keyword evidence="4" id="KW-0997">Cell inner membrane</keyword>